<name>A0AAV9SD07_9TELE</name>
<evidence type="ECO:0000313" key="2">
    <source>
        <dbReference type="Proteomes" id="UP001311232"/>
    </source>
</evidence>
<proteinExistence type="predicted"/>
<accession>A0AAV9SD07</accession>
<organism evidence="1 2">
    <name type="scientific">Crenichthys baileyi</name>
    <name type="common">White River springfish</name>
    <dbReference type="NCBI Taxonomy" id="28760"/>
    <lineage>
        <taxon>Eukaryota</taxon>
        <taxon>Metazoa</taxon>
        <taxon>Chordata</taxon>
        <taxon>Craniata</taxon>
        <taxon>Vertebrata</taxon>
        <taxon>Euteleostomi</taxon>
        <taxon>Actinopterygii</taxon>
        <taxon>Neopterygii</taxon>
        <taxon>Teleostei</taxon>
        <taxon>Neoteleostei</taxon>
        <taxon>Acanthomorphata</taxon>
        <taxon>Ovalentaria</taxon>
        <taxon>Atherinomorphae</taxon>
        <taxon>Cyprinodontiformes</taxon>
        <taxon>Goodeidae</taxon>
        <taxon>Crenichthys</taxon>
    </lineage>
</organism>
<reference evidence="1 2" key="1">
    <citation type="submission" date="2021-06" db="EMBL/GenBank/DDBJ databases">
        <authorList>
            <person name="Palmer J.M."/>
        </authorList>
    </citation>
    <scope>NUCLEOTIDE SEQUENCE [LARGE SCALE GENOMIC DNA]</scope>
    <source>
        <strain evidence="1 2">MEX-2019</strain>
        <tissue evidence="1">Muscle</tissue>
    </source>
</reference>
<comment type="caution">
    <text evidence="1">The sequence shown here is derived from an EMBL/GenBank/DDBJ whole genome shotgun (WGS) entry which is preliminary data.</text>
</comment>
<protein>
    <submittedName>
        <fullName evidence="1">Uncharacterized protein</fullName>
    </submittedName>
</protein>
<gene>
    <name evidence="1" type="ORF">CRENBAI_012652</name>
</gene>
<dbReference type="Proteomes" id="UP001311232">
    <property type="component" value="Unassembled WGS sequence"/>
</dbReference>
<dbReference type="EMBL" id="JAHHUM010000602">
    <property type="protein sequence ID" value="KAK5618737.1"/>
    <property type="molecule type" value="Genomic_DNA"/>
</dbReference>
<dbReference type="AlphaFoldDB" id="A0AAV9SD07"/>
<keyword evidence="2" id="KW-1185">Reference proteome</keyword>
<sequence>MSYIFTRLHKFLLFITNKHLETALVVFVIGSVVESKNKHIRSMKCTVSNFQTFCAVQMYWDTGAAFIGCYFLTTGYFCSDFTISCLKDYLNMGVVNHSD</sequence>
<evidence type="ECO:0000313" key="1">
    <source>
        <dbReference type="EMBL" id="KAK5618737.1"/>
    </source>
</evidence>